<feature type="compositionally biased region" description="Polar residues" evidence="1">
    <location>
        <begin position="577"/>
        <end position="588"/>
    </location>
</feature>
<dbReference type="Pfam" id="PF13456">
    <property type="entry name" value="RVT_3"/>
    <property type="match status" value="1"/>
</dbReference>
<dbReference type="InterPro" id="IPR002156">
    <property type="entry name" value="RNaseH_domain"/>
</dbReference>
<name>A0A834WTT8_9FABA</name>
<evidence type="ECO:0000256" key="1">
    <source>
        <dbReference type="SAM" id="MobiDB-lite"/>
    </source>
</evidence>
<feature type="region of interest" description="Disordered" evidence="1">
    <location>
        <begin position="443"/>
        <end position="462"/>
    </location>
</feature>
<keyword evidence="4" id="KW-1185">Reference proteome</keyword>
<dbReference type="Proteomes" id="UP000634136">
    <property type="component" value="Unassembled WGS sequence"/>
</dbReference>
<protein>
    <submittedName>
        <fullName evidence="3">Reverse transcriptase</fullName>
    </submittedName>
</protein>
<organism evidence="3 4">
    <name type="scientific">Senna tora</name>
    <dbReference type="NCBI Taxonomy" id="362788"/>
    <lineage>
        <taxon>Eukaryota</taxon>
        <taxon>Viridiplantae</taxon>
        <taxon>Streptophyta</taxon>
        <taxon>Embryophyta</taxon>
        <taxon>Tracheophyta</taxon>
        <taxon>Spermatophyta</taxon>
        <taxon>Magnoliopsida</taxon>
        <taxon>eudicotyledons</taxon>
        <taxon>Gunneridae</taxon>
        <taxon>Pentapetalae</taxon>
        <taxon>rosids</taxon>
        <taxon>fabids</taxon>
        <taxon>Fabales</taxon>
        <taxon>Fabaceae</taxon>
        <taxon>Caesalpinioideae</taxon>
        <taxon>Cassia clade</taxon>
        <taxon>Senna</taxon>
    </lineage>
</organism>
<dbReference type="GO" id="GO:0003964">
    <property type="term" value="F:RNA-directed DNA polymerase activity"/>
    <property type="evidence" value="ECO:0007669"/>
    <property type="project" value="UniProtKB-KW"/>
</dbReference>
<dbReference type="GO" id="GO:0004523">
    <property type="term" value="F:RNA-DNA hybrid ribonuclease activity"/>
    <property type="evidence" value="ECO:0007669"/>
    <property type="project" value="InterPro"/>
</dbReference>
<dbReference type="Pfam" id="PF03372">
    <property type="entry name" value="Exo_endo_phos"/>
    <property type="match status" value="1"/>
</dbReference>
<dbReference type="CDD" id="cd06222">
    <property type="entry name" value="RNase_H_like"/>
    <property type="match status" value="1"/>
</dbReference>
<dbReference type="GO" id="GO:0003676">
    <property type="term" value="F:nucleic acid binding"/>
    <property type="evidence" value="ECO:0007669"/>
    <property type="project" value="InterPro"/>
</dbReference>
<dbReference type="Gene3D" id="3.60.10.10">
    <property type="entry name" value="Endonuclease/exonuclease/phosphatase"/>
    <property type="match status" value="1"/>
</dbReference>
<keyword evidence="3" id="KW-0808">Transferase</keyword>
<feature type="region of interest" description="Disordered" evidence="1">
    <location>
        <begin position="730"/>
        <end position="752"/>
    </location>
</feature>
<dbReference type="PANTHER" id="PTHR33116">
    <property type="entry name" value="REVERSE TRANSCRIPTASE ZINC-BINDING DOMAIN-CONTAINING PROTEIN-RELATED-RELATED"/>
    <property type="match status" value="1"/>
</dbReference>
<dbReference type="InterPro" id="IPR005135">
    <property type="entry name" value="Endo/exonuclease/phosphatase"/>
</dbReference>
<dbReference type="InterPro" id="IPR036397">
    <property type="entry name" value="RNaseH_sf"/>
</dbReference>
<reference evidence="3" key="1">
    <citation type="submission" date="2020-09" db="EMBL/GenBank/DDBJ databases">
        <title>Genome-Enabled Discovery of Anthraquinone Biosynthesis in Senna tora.</title>
        <authorList>
            <person name="Kang S.-H."/>
            <person name="Pandey R.P."/>
            <person name="Lee C.-M."/>
            <person name="Sim J.-S."/>
            <person name="Jeong J.-T."/>
            <person name="Choi B.-S."/>
            <person name="Jung M."/>
            <person name="Ginzburg D."/>
            <person name="Zhao K."/>
            <person name="Won S.Y."/>
            <person name="Oh T.-J."/>
            <person name="Yu Y."/>
            <person name="Kim N.-H."/>
            <person name="Lee O.R."/>
            <person name="Lee T.-H."/>
            <person name="Bashyal P."/>
            <person name="Kim T.-S."/>
            <person name="Lee W.-H."/>
            <person name="Kawkins C."/>
            <person name="Kim C.-K."/>
            <person name="Kim J.S."/>
            <person name="Ahn B.O."/>
            <person name="Rhee S.Y."/>
            <person name="Sohng J.K."/>
        </authorList>
    </citation>
    <scope>NUCLEOTIDE SEQUENCE</scope>
    <source>
        <tissue evidence="3">Leaf</tissue>
    </source>
</reference>
<evidence type="ECO:0000313" key="3">
    <source>
        <dbReference type="EMBL" id="KAF7832197.1"/>
    </source>
</evidence>
<dbReference type="SUPFAM" id="SSF53098">
    <property type="entry name" value="Ribonuclease H-like"/>
    <property type="match status" value="1"/>
</dbReference>
<dbReference type="InterPro" id="IPR044730">
    <property type="entry name" value="RNase_H-like_dom_plant"/>
</dbReference>
<comment type="caution">
    <text evidence="3">The sequence shown here is derived from an EMBL/GenBank/DDBJ whole genome shotgun (WGS) entry which is preliminary data.</text>
</comment>
<feature type="region of interest" description="Disordered" evidence="1">
    <location>
        <begin position="692"/>
        <end position="717"/>
    </location>
</feature>
<feature type="compositionally biased region" description="Polar residues" evidence="1">
    <location>
        <begin position="79"/>
        <end position="99"/>
    </location>
</feature>
<keyword evidence="3" id="KW-0695">RNA-directed DNA polymerase</keyword>
<feature type="domain" description="RNase H type-1" evidence="2">
    <location>
        <begin position="1590"/>
        <end position="1721"/>
    </location>
</feature>
<proteinExistence type="predicted"/>
<keyword evidence="3" id="KW-0548">Nucleotidyltransferase</keyword>
<evidence type="ECO:0000259" key="2">
    <source>
        <dbReference type="PROSITE" id="PS50879"/>
    </source>
</evidence>
<dbReference type="PROSITE" id="PS50879">
    <property type="entry name" value="RNASE_H_1"/>
    <property type="match status" value="1"/>
</dbReference>
<dbReference type="InterPro" id="IPR025558">
    <property type="entry name" value="DUF4283"/>
</dbReference>
<evidence type="ECO:0000313" key="4">
    <source>
        <dbReference type="Proteomes" id="UP000634136"/>
    </source>
</evidence>
<dbReference type="InterPro" id="IPR012337">
    <property type="entry name" value="RNaseH-like_sf"/>
</dbReference>
<feature type="region of interest" description="Disordered" evidence="1">
    <location>
        <begin position="116"/>
        <end position="136"/>
    </location>
</feature>
<dbReference type="EMBL" id="JAAIUW010000005">
    <property type="protein sequence ID" value="KAF7832197.1"/>
    <property type="molecule type" value="Genomic_DNA"/>
</dbReference>
<dbReference type="SUPFAM" id="SSF56219">
    <property type="entry name" value="DNase I-like"/>
    <property type="match status" value="1"/>
</dbReference>
<sequence length="1760" mass="196045">MKARVSNADEETPGTRIERVTTTIREIISKGKAEWERICNKAKAKAKGESTNPSRPPVAEGSSSGGEERSEKMGMRPGETTSQETKPQESTFVDTGTNGSVSFGSFIGKETQVCSKTSSSIPLPPPPPPSSLISTPSSPELVTIEISEQETQLLCSPWVNSLIIRLWGKILDQHAICNRIMSLWKLRAQPQLINIGSGFFVVTLGCIEDKWKALLSGPSFIEGHFLSVRLWSPGFSPSLAQEEAIAPVWMKIQNLPIEYFNQAILCRIGNAVGTFVGIDESTHNISAARFARICVFLDLAKFKTSSISINSINLSILLEGAYGFCLCCGNSNHPTATCKRRSVAQCEGLVTQIRGQSERMPLPASVEDDSWKAHFSGKVNKGKEVFSLPKAVSGKALNQSKGEGKYYRAVGKDQIGNLEKQNPNCRLDIAAFTKNLSSSLEEASKTKPAIPKSGGTSASKPLCTTRVDTKEELHPENMSCGRAVPKKHPQVCWVDEVYQSEIVSSPNIQINLVSSVSQTEGNHVVHLSPNHATPPQPEREQPEGTKPSQEGNKFQREVFPYPQSATSNPYQRIGSKCSPSTDSKVNISNGEPNYSDLLPLEGMGQPDVRIDGTSSLGPRVGVSDVREHFSFDIKPGDAGGHVGLQEEWTSSGLSSSYGSVTNPTGTRIKSDDVGCNSKSNDVFLQLVNMPHLGVSEGESPGRGKNSGSGNSGNSGNRHLLQCLHEARNRNARLPDSSIPGDDQEGTREVAGAASPKFRRPFMDLKARYNPNIMFISETRVGSARADNILSNLGFSGFYKVDPMGYAGGLWVLWDAREVKLTIQGNTFQEIHALLEVGNHQPMLICFIYASPILEKRKLVWINLEEIASVNTLPWLVCGDFNEVLSQEEKWGGNPALMSRIRDFRNCLNNCGLDDLGFVGQNYTWFNKRDNGHMILERIDRFLANAAWINYFPQAVNHHLPRVKSDHTPLLLRFKDTNNGFVKRPFRCERIWLKEPEFINIVEKAWQEAPNSSQGLNLIRDRALLWNRTSFGNVFQRKNRIFRRLEGVNKAMNSGRSPQLIQLEQSLAQEYQKILDLEEELWASKARLDWLQLGDSNTTFFHSSVINRRRKNKISAIKDDDFPSVELGPVVDTSHHLQLESIPFGEEIKRALWDLKPFKAAGLDGFQPGFFQSCWGFLEKDLVLEVQNVFNYNRVPHEKSINAVKHVLEVFTQSLGLSVNNSKSSIWFAPSTSAEDKRISDYKIVIDKMIGKMEVWNSKWLSKAGKVTLLNSVCSPMLAYYMQCLKLPSSVCKSIEKIQRNFFWQSGNKQSIHTINWEAICKPKWLGGLGIDRIKTPNQALLAKLAWRLSSEHHQTWAKMLMHYKFECGVQGSVIGKGIQWGQRLLSSGLSSVIYSCHNTKVWSDKWIGLSSLHQFVSGPLNKDDEVLSVNSFAIAGGGTFTIKIAYCFAVCQELDTEYPTTNNFKWIWKLSCPEKLKVFIWECPYARRMWGNLKFKAVNSFSSNCKDWIVSNATDYSEFCFHISKSTIFVFGLWELWLHRNRAIFEGKLSAPVSSGRITFTKSVEFSHLAKDYHPILSRDTNWVKWVPPTEGWWKLNTDGSCLGNPGSMAAAGIIRDYNGNWVSGFSKHLGFGNSFKAEVWAIALGIKLAKDLQCGKLIVKSDSLTAINLISDGNLSLSHAMGALIQFCRSTLRAFSEFQICHTLREGNMFADVLAKQTNLSVGPLVVHNSIPSFLKACFIADFVGIHYGRKVSSLYGRS</sequence>
<gene>
    <name evidence="3" type="ORF">G2W53_014530</name>
</gene>
<dbReference type="Gene3D" id="3.30.420.10">
    <property type="entry name" value="Ribonuclease H-like superfamily/Ribonuclease H"/>
    <property type="match status" value="1"/>
</dbReference>
<dbReference type="PANTHER" id="PTHR33116:SF78">
    <property type="entry name" value="OS12G0587133 PROTEIN"/>
    <property type="match status" value="1"/>
</dbReference>
<feature type="region of interest" description="Disordered" evidence="1">
    <location>
        <begin position="525"/>
        <end position="588"/>
    </location>
</feature>
<accession>A0A834WTT8</accession>
<dbReference type="Pfam" id="PF14111">
    <property type="entry name" value="DUF4283"/>
    <property type="match status" value="1"/>
</dbReference>
<feature type="region of interest" description="Disordered" evidence="1">
    <location>
        <begin position="41"/>
        <end position="99"/>
    </location>
</feature>
<dbReference type="InterPro" id="IPR036691">
    <property type="entry name" value="Endo/exonu/phosph_ase_sf"/>
</dbReference>